<protein>
    <recommendedName>
        <fullName evidence="4">DUF4407 domain-containing protein</fullName>
    </recommendedName>
</protein>
<keyword evidence="1" id="KW-0175">Coiled coil</keyword>
<evidence type="ECO:0000313" key="3">
    <source>
        <dbReference type="Proteomes" id="UP000018130"/>
    </source>
</evidence>
<evidence type="ECO:0000313" key="2">
    <source>
        <dbReference type="EMBL" id="CCQ65551.1"/>
    </source>
</evidence>
<name>T2JKA3_CROWT</name>
<reference evidence="2 3" key="1">
    <citation type="submission" date="2013-01" db="EMBL/GenBank/DDBJ databases">
        <authorList>
            <person name="Bench S."/>
        </authorList>
    </citation>
    <scope>NUCLEOTIDE SEQUENCE [LARGE SCALE GENOMIC DNA]</scope>
    <source>
        <strain evidence="2 3">WH 0402</strain>
    </source>
</reference>
<dbReference type="Pfam" id="PF14362">
    <property type="entry name" value="DUF4407"/>
    <property type="match status" value="1"/>
</dbReference>
<dbReference type="EMBL" id="CAQN01000212">
    <property type="protein sequence ID" value="CCQ65551.1"/>
    <property type="molecule type" value="Genomic_DNA"/>
</dbReference>
<dbReference type="Proteomes" id="UP000018130">
    <property type="component" value="Unassembled WGS sequence"/>
</dbReference>
<dbReference type="InterPro" id="IPR025519">
    <property type="entry name" value="DUF4407"/>
</dbReference>
<organism evidence="2 3">
    <name type="scientific">Crocosphaera watsonii WH 0402</name>
    <dbReference type="NCBI Taxonomy" id="1284629"/>
    <lineage>
        <taxon>Bacteria</taxon>
        <taxon>Bacillati</taxon>
        <taxon>Cyanobacteriota</taxon>
        <taxon>Cyanophyceae</taxon>
        <taxon>Oscillatoriophycideae</taxon>
        <taxon>Chroococcales</taxon>
        <taxon>Aphanothecaceae</taxon>
        <taxon>Crocosphaera</taxon>
    </lineage>
</organism>
<feature type="coiled-coil region" evidence="1">
    <location>
        <begin position="117"/>
        <end position="144"/>
    </location>
</feature>
<evidence type="ECO:0000256" key="1">
    <source>
        <dbReference type="SAM" id="Coils"/>
    </source>
</evidence>
<feature type="coiled-coil region" evidence="1">
    <location>
        <begin position="51"/>
        <end position="90"/>
    </location>
</feature>
<gene>
    <name evidence="2" type="ORF">CWATWH0402_4133</name>
</gene>
<reference evidence="2 3" key="2">
    <citation type="submission" date="2013-09" db="EMBL/GenBank/DDBJ databases">
        <title>Whole genome comparison of six Crocosphaera watsonii strains with differing phenotypes.</title>
        <authorList>
            <person name="Bench S.R."/>
            <person name="Heller P."/>
            <person name="Frank I."/>
            <person name="Arciniega M."/>
            <person name="Shilova I.N."/>
            <person name="Zehr J.P."/>
        </authorList>
    </citation>
    <scope>NUCLEOTIDE SEQUENCE [LARGE SCALE GENOMIC DNA]</scope>
    <source>
        <strain evidence="2 3">WH 0402</strain>
    </source>
</reference>
<proteinExistence type="predicted"/>
<accession>T2JKA3</accession>
<sequence length="365" mass="41879">MVISPKKEGKVLTSLLSASPRILISIILGMIVSKPLEARLFQPEIEEHLAKAQLKEQKALQENTLQNSQIDELKQEKVTLEQQTNQLREQWLEAEKIANAEAEGRGGTGREGKGLVYKEKKQRADELLRQFKAKEAELTVINQRINQLGQDLAQSILEIDEKQAVSLFARLNALHELGEEKPFLGHMSLFITLLFVLIETSPILAKVMLKYSAYDKALETIENQSKFRLEKEEQDYRDKTAQDIENRQFKRQKINELGRNTFITVLKETNDSEALRKGINQAVEIIGDRVTQSAIRFAHELEIDHSQMQQKMRETQTQFMDTTVEETVKQQQTKDDFQSTSKEQVEELNKFLQDIDVDSEVPASV</sequence>
<dbReference type="AlphaFoldDB" id="T2JKA3"/>
<evidence type="ECO:0008006" key="4">
    <source>
        <dbReference type="Google" id="ProtNLM"/>
    </source>
</evidence>
<comment type="caution">
    <text evidence="2">The sequence shown here is derived from an EMBL/GenBank/DDBJ whole genome shotgun (WGS) entry which is preliminary data.</text>
</comment>